<feature type="region of interest" description="Disordered" evidence="6">
    <location>
        <begin position="128"/>
        <end position="276"/>
    </location>
</feature>
<dbReference type="InterPro" id="IPR000014">
    <property type="entry name" value="PAS"/>
</dbReference>
<evidence type="ECO:0000256" key="1">
    <source>
        <dbReference type="ARBA" id="ARBA00000085"/>
    </source>
</evidence>
<feature type="region of interest" description="Disordered" evidence="6">
    <location>
        <begin position="391"/>
        <end position="440"/>
    </location>
</feature>
<dbReference type="RefSeq" id="WP_307279744.1">
    <property type="nucleotide sequence ID" value="NZ_JAUSVX010000013.1"/>
</dbReference>
<dbReference type="Pfam" id="PF00989">
    <property type="entry name" value="PAS"/>
    <property type="match status" value="1"/>
</dbReference>
<dbReference type="InterPro" id="IPR013767">
    <property type="entry name" value="PAS_fold"/>
</dbReference>
<feature type="region of interest" description="Disordered" evidence="6">
    <location>
        <begin position="567"/>
        <end position="613"/>
    </location>
</feature>
<dbReference type="InterPro" id="IPR003661">
    <property type="entry name" value="HisK_dim/P_dom"/>
</dbReference>
<feature type="compositionally biased region" description="Low complexity" evidence="6">
    <location>
        <begin position="394"/>
        <end position="418"/>
    </location>
</feature>
<feature type="compositionally biased region" description="Low complexity" evidence="6">
    <location>
        <begin position="219"/>
        <end position="234"/>
    </location>
</feature>
<comment type="caution">
    <text evidence="9">The sequence shown here is derived from an EMBL/GenBank/DDBJ whole genome shotgun (WGS) entry which is preliminary data.</text>
</comment>
<feature type="region of interest" description="Disordered" evidence="6">
    <location>
        <begin position="664"/>
        <end position="731"/>
    </location>
</feature>
<dbReference type="InterPro" id="IPR036890">
    <property type="entry name" value="HATPase_C_sf"/>
</dbReference>
<dbReference type="PROSITE" id="PS50112">
    <property type="entry name" value="PAS"/>
    <property type="match status" value="1"/>
</dbReference>
<dbReference type="PRINTS" id="PR00344">
    <property type="entry name" value="BCTRLSENSOR"/>
</dbReference>
<dbReference type="Gene3D" id="1.10.287.130">
    <property type="match status" value="1"/>
</dbReference>
<sequence length="1300" mass="133313">MTDATLFSAFAGDRRLDGLAADPRPAFVWSVEGRLLWANAAGASALGVTVADVAGGRAATGALAGDAARIARVVQGGGAARIERLRFPGLGRLAPVACACRRLEAPDGAAVLLMTATEVPRWLRRGPAAEPAAGLPKPAPETAEPPTWRWLPNEEGAAPLRPGGPAAETAPAASESPAPPAAISADAAPAAPVLQPEGSADGDRPADRAEAEAGPPPEAAAEPAFAEPSAGPAPDLAVAGEAAGTPPDLAAGGQPEPPASPAAEPEAETAVPVPERLPLRTAPIRFVFQTAADGRFVSVSPELATGIGEAATLWHGRRFAEVAAEAGLDPDGPLARAFAGQATWTGLGVTWPDPAARTLTAIEMSALPVFDRNRAFQGFRGFGICRPPTIMPDAGEAAGEATPAPSAAASPEAEQSPPAIVPDPPVAPVAAAEPEQPMDGATAPEARIQAEGAAPAGEAAAPVPAEAELPISPATMVGPEEAVPGVAEPGAGIHAVAEHPAGEGAAPVHAEAEPPLHAVAEPVGGVHAEAEPPAGEGAAPVPAEAERPLHAVVEPVGGIHAEAEHPAGEAAAPVPPEAEPPVASTATEEARPVSEQAAADRREPATDAGTTPVIPLAAAREARALSDSNVVRLHQGRPVALDRPALSPSERNAFREIARALGARVEGDEEGPPASAGQRVPDAPAEPQPPADAAGTAERAEAPAGAVDAASPTVEAPADRPSAVADEARWSADDDVAGAKAKALVEAVRRQLAQAEPSAPPQAVSAESAEPAREGAPPETPVHALSDRDSPDQAPQGYVPLGFIDRLPLGILVARGEDLLFANRTLLDLTGYADIEAMRRAGGLERLFAGPGPLGRPDEDAAGAGVLLRRADEETIAVDGRVQTTPWNGESALLISIRRRLVLPVEPPAAPPPGDTSAEDARQAALAAGRRADELQAVLDTATDGVIILDADGSIVGINRSAEALFGYETEAIAGKSLAMLLAQESHRAAFDYLDSLRRNGVASVLNDGREVTGRVRQGGLVPLSMTLGRIGEADGSRFCAVLRDMTTFKKAEAELTDARRRAEDASSQKSDFLAKISHEIRTPLNAIVGFAELMMEERFGPLGNDRYRAYARDIHASGGHVISLVDDLLDLSKIEAGRMELSFASVDLNEVVQQAVAIMQPQANGGRIIIRSALAPRLPNVVADGRSLRQIVLNLLSNSVKFTPPAGQIIVSTTLSERGEAVLRVRDTGEGMTEKELAVALEPFRQVATASASARGTGLGLPLTKALVEANRATFSIQSAKNAGTIVEVVFPPMRVLAE</sequence>
<feature type="compositionally biased region" description="Basic and acidic residues" evidence="6">
    <location>
        <begin position="201"/>
        <end position="211"/>
    </location>
</feature>
<dbReference type="Pfam" id="PF02518">
    <property type="entry name" value="HATPase_c"/>
    <property type="match status" value="1"/>
</dbReference>
<dbReference type="SMART" id="SM00388">
    <property type="entry name" value="HisKA"/>
    <property type="match status" value="1"/>
</dbReference>
<keyword evidence="5" id="KW-0418">Kinase</keyword>
<feature type="compositionally biased region" description="Low complexity" evidence="6">
    <location>
        <begin position="428"/>
        <end position="437"/>
    </location>
</feature>
<dbReference type="InterPro" id="IPR005467">
    <property type="entry name" value="His_kinase_dom"/>
</dbReference>
<dbReference type="CDD" id="cd00130">
    <property type="entry name" value="PAS"/>
    <property type="match status" value="1"/>
</dbReference>
<dbReference type="PROSITE" id="PS50109">
    <property type="entry name" value="HIS_KIN"/>
    <property type="match status" value="1"/>
</dbReference>
<feature type="compositionally biased region" description="Low complexity" evidence="6">
    <location>
        <begin position="154"/>
        <end position="192"/>
    </location>
</feature>
<evidence type="ECO:0000256" key="5">
    <source>
        <dbReference type="ARBA" id="ARBA00022777"/>
    </source>
</evidence>
<feature type="compositionally biased region" description="Low complexity" evidence="6">
    <location>
        <begin position="691"/>
        <end position="713"/>
    </location>
</feature>
<dbReference type="SUPFAM" id="SSF55785">
    <property type="entry name" value="PYP-like sensor domain (PAS domain)"/>
    <property type="match status" value="1"/>
</dbReference>
<reference evidence="9 10" key="1">
    <citation type="submission" date="2023-07" db="EMBL/GenBank/DDBJ databases">
        <title>Genomic Encyclopedia of Type Strains, Phase IV (KMG-IV): sequencing the most valuable type-strain genomes for metagenomic binning, comparative biology and taxonomic classification.</title>
        <authorList>
            <person name="Goeker M."/>
        </authorList>
    </citation>
    <scope>NUCLEOTIDE SEQUENCE [LARGE SCALE GENOMIC DNA]</scope>
    <source>
        <strain evidence="9 10">DSM 19619</strain>
    </source>
</reference>
<evidence type="ECO:0000259" key="8">
    <source>
        <dbReference type="PROSITE" id="PS50112"/>
    </source>
</evidence>
<dbReference type="SMART" id="SM00387">
    <property type="entry name" value="HATPase_c"/>
    <property type="match status" value="1"/>
</dbReference>
<evidence type="ECO:0000256" key="6">
    <source>
        <dbReference type="SAM" id="MobiDB-lite"/>
    </source>
</evidence>
<dbReference type="PANTHER" id="PTHR43047:SF72">
    <property type="entry name" value="OSMOSENSING HISTIDINE PROTEIN KINASE SLN1"/>
    <property type="match status" value="1"/>
</dbReference>
<comment type="catalytic activity">
    <reaction evidence="1">
        <text>ATP + protein L-histidine = ADP + protein N-phospho-L-histidine.</text>
        <dbReference type="EC" id="2.7.13.3"/>
    </reaction>
</comment>
<keyword evidence="10" id="KW-1185">Reference proteome</keyword>
<dbReference type="Pfam" id="PF00512">
    <property type="entry name" value="HisKA"/>
    <property type="match status" value="1"/>
</dbReference>
<feature type="compositionally biased region" description="Basic and acidic residues" evidence="6">
    <location>
        <begin position="588"/>
        <end position="605"/>
    </location>
</feature>
<evidence type="ECO:0000256" key="4">
    <source>
        <dbReference type="ARBA" id="ARBA00022679"/>
    </source>
</evidence>
<dbReference type="InterPro" id="IPR004358">
    <property type="entry name" value="Sig_transdc_His_kin-like_C"/>
</dbReference>
<dbReference type="EMBL" id="JAUSVX010000013">
    <property type="protein sequence ID" value="MDQ0472637.1"/>
    <property type="molecule type" value="Genomic_DNA"/>
</dbReference>
<dbReference type="NCBIfam" id="TIGR00229">
    <property type="entry name" value="sensory_box"/>
    <property type="match status" value="1"/>
</dbReference>
<dbReference type="SMART" id="SM00091">
    <property type="entry name" value="PAS"/>
    <property type="match status" value="2"/>
</dbReference>
<evidence type="ECO:0000256" key="2">
    <source>
        <dbReference type="ARBA" id="ARBA00012438"/>
    </source>
</evidence>
<feature type="domain" description="PAS" evidence="8">
    <location>
        <begin position="931"/>
        <end position="1001"/>
    </location>
</feature>
<evidence type="ECO:0000313" key="9">
    <source>
        <dbReference type="EMBL" id="MDQ0472637.1"/>
    </source>
</evidence>
<feature type="region of interest" description="Disordered" evidence="6">
    <location>
        <begin position="752"/>
        <end position="794"/>
    </location>
</feature>
<protein>
    <recommendedName>
        <fullName evidence="2">histidine kinase</fullName>
        <ecNumber evidence="2">2.7.13.3</ecNumber>
    </recommendedName>
</protein>
<evidence type="ECO:0000313" key="10">
    <source>
        <dbReference type="Proteomes" id="UP001242480"/>
    </source>
</evidence>
<feature type="domain" description="Histidine kinase" evidence="7">
    <location>
        <begin position="1076"/>
        <end position="1296"/>
    </location>
</feature>
<dbReference type="InterPro" id="IPR003594">
    <property type="entry name" value="HATPase_dom"/>
</dbReference>
<dbReference type="EC" id="2.7.13.3" evidence="2"/>
<proteinExistence type="predicted"/>
<keyword evidence="4" id="KW-0808">Transferase</keyword>
<dbReference type="PANTHER" id="PTHR43047">
    <property type="entry name" value="TWO-COMPONENT HISTIDINE PROTEIN KINASE"/>
    <property type="match status" value="1"/>
</dbReference>
<dbReference type="Gene3D" id="3.30.450.20">
    <property type="entry name" value="PAS domain"/>
    <property type="match status" value="1"/>
</dbReference>
<feature type="compositionally biased region" description="Low complexity" evidence="6">
    <location>
        <begin position="261"/>
        <end position="274"/>
    </location>
</feature>
<accession>A0ABU0JHP2</accession>
<dbReference type="InterPro" id="IPR036097">
    <property type="entry name" value="HisK_dim/P_sf"/>
</dbReference>
<dbReference type="SUPFAM" id="SSF55874">
    <property type="entry name" value="ATPase domain of HSP90 chaperone/DNA topoisomerase II/histidine kinase"/>
    <property type="match status" value="1"/>
</dbReference>
<organism evidence="9 10">
    <name type="scientific">Labrys wisconsinensis</name>
    <dbReference type="NCBI Taxonomy" id="425677"/>
    <lineage>
        <taxon>Bacteria</taxon>
        <taxon>Pseudomonadati</taxon>
        <taxon>Pseudomonadota</taxon>
        <taxon>Alphaproteobacteria</taxon>
        <taxon>Hyphomicrobiales</taxon>
        <taxon>Xanthobacteraceae</taxon>
        <taxon>Labrys</taxon>
    </lineage>
</organism>
<name>A0ABU0JHP2_9HYPH</name>
<dbReference type="SUPFAM" id="SSF47384">
    <property type="entry name" value="Homodimeric domain of signal transducing histidine kinase"/>
    <property type="match status" value="1"/>
</dbReference>
<keyword evidence="3" id="KW-0597">Phosphoprotein</keyword>
<evidence type="ECO:0000259" key="7">
    <source>
        <dbReference type="PROSITE" id="PS50109"/>
    </source>
</evidence>
<dbReference type="Proteomes" id="UP001242480">
    <property type="component" value="Unassembled WGS sequence"/>
</dbReference>
<gene>
    <name evidence="9" type="ORF">QO011_005667</name>
</gene>
<dbReference type="InterPro" id="IPR035965">
    <property type="entry name" value="PAS-like_dom_sf"/>
</dbReference>
<dbReference type="Gene3D" id="3.30.565.10">
    <property type="entry name" value="Histidine kinase-like ATPase, C-terminal domain"/>
    <property type="match status" value="1"/>
</dbReference>
<evidence type="ECO:0000256" key="3">
    <source>
        <dbReference type="ARBA" id="ARBA00022553"/>
    </source>
</evidence>
<dbReference type="CDD" id="cd00082">
    <property type="entry name" value="HisKA"/>
    <property type="match status" value="1"/>
</dbReference>